<reference evidence="3 4" key="1">
    <citation type="submission" date="2018-12" db="EMBL/GenBank/DDBJ databases">
        <title>Genome Sequence of Candidatus Viridilinea halotolerans isolated from saline sulfide-rich spring.</title>
        <authorList>
            <person name="Grouzdev D.S."/>
            <person name="Burganskaya E.I."/>
            <person name="Krutkina M.S."/>
            <person name="Sukhacheva M.V."/>
            <person name="Gorlenko V.M."/>
        </authorList>
    </citation>
    <scope>NUCLEOTIDE SEQUENCE [LARGE SCALE GENOMIC DNA]</scope>
    <source>
        <strain evidence="3">Chok-6</strain>
    </source>
</reference>
<comment type="caution">
    <text evidence="3">The sequence shown here is derived from an EMBL/GenBank/DDBJ whole genome shotgun (WGS) entry which is preliminary data.</text>
</comment>
<dbReference type="PANTHER" id="PTHR33745">
    <property type="entry name" value="RSBT ANTAGONIST PROTEIN RSBS-RELATED"/>
    <property type="match status" value="1"/>
</dbReference>
<feature type="transmembrane region" description="Helical" evidence="1">
    <location>
        <begin position="64"/>
        <end position="85"/>
    </location>
</feature>
<dbReference type="PANTHER" id="PTHR33745:SF1">
    <property type="entry name" value="RSBT ANTAGONIST PROTEIN RSBS"/>
    <property type="match status" value="1"/>
</dbReference>
<keyword evidence="1" id="KW-0472">Membrane</keyword>
<name>A0A426TT68_9CHLR</name>
<dbReference type="Gene3D" id="3.30.750.24">
    <property type="entry name" value="STAS domain"/>
    <property type="match status" value="1"/>
</dbReference>
<accession>A0A426TT68</accession>
<dbReference type="PROSITE" id="PS50801">
    <property type="entry name" value="STAS"/>
    <property type="match status" value="1"/>
</dbReference>
<protein>
    <submittedName>
        <fullName evidence="3">STAS domain-containing protein</fullName>
    </submittedName>
</protein>
<dbReference type="InterPro" id="IPR036513">
    <property type="entry name" value="STAS_dom_sf"/>
</dbReference>
<feature type="transmembrane region" description="Helical" evidence="1">
    <location>
        <begin position="176"/>
        <end position="193"/>
    </location>
</feature>
<feature type="transmembrane region" description="Helical" evidence="1">
    <location>
        <begin position="38"/>
        <end position="58"/>
    </location>
</feature>
<keyword evidence="1" id="KW-0812">Transmembrane</keyword>
<evidence type="ECO:0000259" key="2">
    <source>
        <dbReference type="PROSITE" id="PS50801"/>
    </source>
</evidence>
<dbReference type="CDD" id="cd07041">
    <property type="entry name" value="STAS_RsbR_RsbS_like"/>
    <property type="match status" value="1"/>
</dbReference>
<keyword evidence="1" id="KW-1133">Transmembrane helix</keyword>
<dbReference type="InterPro" id="IPR051932">
    <property type="entry name" value="Bact_StressResp_Reg"/>
</dbReference>
<dbReference type="SUPFAM" id="SSF52091">
    <property type="entry name" value="SpoIIaa-like"/>
    <property type="match status" value="1"/>
</dbReference>
<feature type="transmembrane region" description="Helical" evidence="1">
    <location>
        <begin position="92"/>
        <end position="110"/>
    </location>
</feature>
<evidence type="ECO:0000256" key="1">
    <source>
        <dbReference type="SAM" id="Phobius"/>
    </source>
</evidence>
<dbReference type="Pfam" id="PF01740">
    <property type="entry name" value="STAS"/>
    <property type="match status" value="1"/>
</dbReference>
<feature type="domain" description="STAS" evidence="2">
    <location>
        <begin position="274"/>
        <end position="374"/>
    </location>
</feature>
<dbReference type="EMBL" id="RSAS01000780">
    <property type="protein sequence ID" value="RRR67522.1"/>
    <property type="molecule type" value="Genomic_DNA"/>
</dbReference>
<dbReference type="AlphaFoldDB" id="A0A426TT68"/>
<evidence type="ECO:0000313" key="4">
    <source>
        <dbReference type="Proteomes" id="UP000280307"/>
    </source>
</evidence>
<evidence type="ECO:0000313" key="3">
    <source>
        <dbReference type="EMBL" id="RRR67522.1"/>
    </source>
</evidence>
<organism evidence="3 4">
    <name type="scientific">Candidatus Viridilinea halotolerans</name>
    <dbReference type="NCBI Taxonomy" id="2491704"/>
    <lineage>
        <taxon>Bacteria</taxon>
        <taxon>Bacillati</taxon>
        <taxon>Chloroflexota</taxon>
        <taxon>Chloroflexia</taxon>
        <taxon>Chloroflexales</taxon>
        <taxon>Chloroflexineae</taxon>
        <taxon>Oscillochloridaceae</taxon>
        <taxon>Candidatus Viridilinea</taxon>
    </lineage>
</organism>
<feature type="transmembrane region" description="Helical" evidence="1">
    <location>
        <begin position="139"/>
        <end position="156"/>
    </location>
</feature>
<proteinExistence type="predicted"/>
<gene>
    <name evidence="3" type="ORF">EI684_18785</name>
</gene>
<dbReference type="Proteomes" id="UP000280307">
    <property type="component" value="Unassembled WGS sequence"/>
</dbReference>
<dbReference type="InterPro" id="IPR002645">
    <property type="entry name" value="STAS_dom"/>
</dbReference>
<sequence>MPMTSHNASPLIRLKVWLTQFPYANSSERHQAFLVQNLLLALLVIAFFGAFVALLAPVALGDALLVVALVWLNIPVALTGIWLLHRGCFAQSAMFTCVGLILTMSLLLITTGVRDGGALLFGFSLPILLAGLLAGRFTLLLAIVLSSAGIVLAFIMERLQMPLAGIAAPQGENMGGILGGFLVVALILGFFVLRFGQVLRTALVETQQRATELEEAQVHLEQRVVERTTALETALTAVQNQAAVQAQLLAENRAQRSLIQQLSVPLLPISRTTLVVPLVGDFDHERITALQQRVLQRLERAKVRRILLDVSGVALLDQPVAQGLLDLVAQVRLLGAQAVLVGVRPEVAEALVALNSDLAAMRTFADLEAALGDV</sequence>